<proteinExistence type="predicted"/>
<dbReference type="SUPFAM" id="SSF81901">
    <property type="entry name" value="HCP-like"/>
    <property type="match status" value="1"/>
</dbReference>
<evidence type="ECO:0000313" key="1">
    <source>
        <dbReference type="EMBL" id="MBF9150462.1"/>
    </source>
</evidence>
<name>A0ABS0HE06_9SPHN</name>
<keyword evidence="2" id="KW-1185">Reference proteome</keyword>
<dbReference type="PANTHER" id="PTHR11102:SF160">
    <property type="entry name" value="ERAD-ASSOCIATED E3 UBIQUITIN-PROTEIN LIGASE COMPONENT HRD3"/>
    <property type="match status" value="1"/>
</dbReference>
<dbReference type="RefSeq" id="WP_196274817.1">
    <property type="nucleotide sequence ID" value="NZ_JADQDC010000003.1"/>
</dbReference>
<dbReference type="EMBL" id="JADQDC010000003">
    <property type="protein sequence ID" value="MBF9150462.1"/>
    <property type="molecule type" value="Genomic_DNA"/>
</dbReference>
<sequence length="333" mass="36866">MRKFKGNQSVETVLCRGADGVLREQAREIGASGNAFRGRLQYAGRFNGTAQPVTRQNNVSLSLQSLLRNALREGSRTTQVSGDMTLSLDVTGQSARGTVTLRGTRTQSWAISGNVSAGHCVLADSTETLVLDGTCGTGGFGGTLTIDPERGTRYRLKIEAQLTRKEDFDTRDLASAAERQRNEEQAAAERIRAEQWYKEKLNLADAGDVEAMYTLAEAFDGKIRWTRIARNPEQRLLWLSRASQRNHPFATYKLAFAYSEGDGVTQDFTRAMSLFRRCGEMKGEVGPYCLDSLGVMYWNGEGVPQNRAAARQIWQRCARTNSSCADRLRNAAN</sequence>
<protein>
    <submittedName>
        <fullName evidence="1">Sel1 repeat family protein</fullName>
    </submittedName>
</protein>
<dbReference type="Proteomes" id="UP000600799">
    <property type="component" value="Unassembled WGS sequence"/>
</dbReference>
<accession>A0ABS0HE06</accession>
<dbReference type="InterPro" id="IPR006597">
    <property type="entry name" value="Sel1-like"/>
</dbReference>
<comment type="caution">
    <text evidence="1">The sequence shown here is derived from an EMBL/GenBank/DDBJ whole genome shotgun (WGS) entry which is preliminary data.</text>
</comment>
<dbReference type="InterPro" id="IPR011990">
    <property type="entry name" value="TPR-like_helical_dom_sf"/>
</dbReference>
<organism evidence="1 2">
    <name type="scientific">Novosphingobium jiangmenense</name>
    <dbReference type="NCBI Taxonomy" id="2791981"/>
    <lineage>
        <taxon>Bacteria</taxon>
        <taxon>Pseudomonadati</taxon>
        <taxon>Pseudomonadota</taxon>
        <taxon>Alphaproteobacteria</taxon>
        <taxon>Sphingomonadales</taxon>
        <taxon>Sphingomonadaceae</taxon>
        <taxon>Novosphingobium</taxon>
    </lineage>
</organism>
<dbReference type="Pfam" id="PF08238">
    <property type="entry name" value="Sel1"/>
    <property type="match status" value="2"/>
</dbReference>
<dbReference type="InterPro" id="IPR050767">
    <property type="entry name" value="Sel1_AlgK"/>
</dbReference>
<dbReference type="Gene3D" id="1.25.40.10">
    <property type="entry name" value="Tetratricopeptide repeat domain"/>
    <property type="match status" value="1"/>
</dbReference>
<gene>
    <name evidence="1" type="ORF">I2488_05565</name>
</gene>
<evidence type="ECO:0000313" key="2">
    <source>
        <dbReference type="Proteomes" id="UP000600799"/>
    </source>
</evidence>
<dbReference type="PANTHER" id="PTHR11102">
    <property type="entry name" value="SEL-1-LIKE PROTEIN"/>
    <property type="match status" value="1"/>
</dbReference>
<reference evidence="1 2" key="1">
    <citation type="submission" date="2020-11" db="EMBL/GenBank/DDBJ databases">
        <title>The genome sequence of Novosphingobium sp. 1Y9A.</title>
        <authorList>
            <person name="Liu Y."/>
        </authorList>
    </citation>
    <scope>NUCLEOTIDE SEQUENCE [LARGE SCALE GENOMIC DNA]</scope>
    <source>
        <strain evidence="1 2">1Y9A</strain>
    </source>
</reference>
<dbReference type="SMART" id="SM00671">
    <property type="entry name" value="SEL1"/>
    <property type="match status" value="3"/>
</dbReference>